<evidence type="ECO:0000259" key="3">
    <source>
        <dbReference type="PROSITE" id="PS50024"/>
    </source>
</evidence>
<feature type="region of interest" description="Disordered" evidence="1">
    <location>
        <begin position="307"/>
        <end position="429"/>
    </location>
</feature>
<evidence type="ECO:0000313" key="4">
    <source>
        <dbReference type="EMBL" id="VDK46845.1"/>
    </source>
</evidence>
<name>A0A158PNS3_ANISI</name>
<proteinExistence type="predicted"/>
<evidence type="ECO:0000313" key="6">
    <source>
        <dbReference type="WBParaSite" id="ASIM_0001275001-mRNA-1"/>
    </source>
</evidence>
<dbReference type="Pfam" id="PF01390">
    <property type="entry name" value="SEA"/>
    <property type="match status" value="1"/>
</dbReference>
<dbReference type="InterPro" id="IPR036364">
    <property type="entry name" value="SEA_dom_sf"/>
</dbReference>
<sequence>MFKLIASTFALDNEEKLGTTKEDTALSSNVPEIKSAHELLVEASTEQPILSVSTTDVTENPLDAEDLVNITSTKTTEVSSTDAVESTAAADEFKGLDKISTTQSSILTSAVTEGTLPAEITAADPFATSFTSSASSVISSVKNNSETVVEAIGTTTDMSQSSSQIITSTIFESAHSTESSLIVDEMSSTTAQATSSISAAEANRFINEEQVASKTTETGQLGSSLFTTLLTSETTQHGRDIHLLKFDQLKNFIESSTIAEEEESLNQDGDITDDSFFVADKSLFNAEANPFSELTISSSVSSQLPSYIEENSNDQSEEKLGKENEWAEIDTKIDPQNKNERHESATEERIVNSDNDEEDHNNDQETTTEPTSKPVQEINHVEELNEEDEGSEATVEPNAAVAPHQEPPSIPEPEPKPEPTTGPYKTPYSLRITNIDYTPEFENPNSGKSRKLRDQLIPELEEIFSGMFTSSYRGVSIETIRKGSVVIDGNVYTSTRPSDDNQLATEFEQRISAREAQIGGNDVDVRSVSLNGFVSKNYVERVHEGYTSSSSSSYVVGGGIAVGVIAILLVAFAVIAVSCIRHLNVQLVRIFQMNNRRSNGTLKLKEENIAMTENGRGPWNNTSPVNLFVSSNLFEFLFIICIMSRRSVPLIRKRSVP</sequence>
<dbReference type="SUPFAM" id="SSF82671">
    <property type="entry name" value="SEA domain"/>
    <property type="match status" value="1"/>
</dbReference>
<dbReference type="AlphaFoldDB" id="A0A158PNS3"/>
<reference evidence="4 5" key="2">
    <citation type="submission" date="2018-11" db="EMBL/GenBank/DDBJ databases">
        <authorList>
            <consortium name="Pathogen Informatics"/>
        </authorList>
    </citation>
    <scope>NUCLEOTIDE SEQUENCE [LARGE SCALE GENOMIC DNA]</scope>
</reference>
<keyword evidence="2" id="KW-0812">Transmembrane</keyword>
<keyword evidence="5" id="KW-1185">Reference proteome</keyword>
<gene>
    <name evidence="4" type="ORF">ASIM_LOCUS12216</name>
</gene>
<evidence type="ECO:0000256" key="1">
    <source>
        <dbReference type="SAM" id="MobiDB-lite"/>
    </source>
</evidence>
<dbReference type="OrthoDB" id="5848610at2759"/>
<dbReference type="EMBL" id="UYRR01031153">
    <property type="protein sequence ID" value="VDK46845.1"/>
    <property type="molecule type" value="Genomic_DNA"/>
</dbReference>
<keyword evidence="2" id="KW-1133">Transmembrane helix</keyword>
<evidence type="ECO:0000313" key="5">
    <source>
        <dbReference type="Proteomes" id="UP000267096"/>
    </source>
</evidence>
<dbReference type="Gene3D" id="3.30.70.960">
    <property type="entry name" value="SEA domain"/>
    <property type="match status" value="1"/>
</dbReference>
<protein>
    <submittedName>
        <fullName evidence="6">SEA domain-containing protein</fullName>
    </submittedName>
</protein>
<evidence type="ECO:0000256" key="2">
    <source>
        <dbReference type="SAM" id="Phobius"/>
    </source>
</evidence>
<feature type="compositionally biased region" description="Basic and acidic residues" evidence="1">
    <location>
        <begin position="316"/>
        <end position="351"/>
    </location>
</feature>
<accession>A0A158PNS3</accession>
<feature type="domain" description="SEA" evidence="3">
    <location>
        <begin position="422"/>
        <end position="535"/>
    </location>
</feature>
<organism evidence="6">
    <name type="scientific">Anisakis simplex</name>
    <name type="common">Herring worm</name>
    <dbReference type="NCBI Taxonomy" id="6269"/>
    <lineage>
        <taxon>Eukaryota</taxon>
        <taxon>Metazoa</taxon>
        <taxon>Ecdysozoa</taxon>
        <taxon>Nematoda</taxon>
        <taxon>Chromadorea</taxon>
        <taxon>Rhabditida</taxon>
        <taxon>Spirurina</taxon>
        <taxon>Ascaridomorpha</taxon>
        <taxon>Ascaridoidea</taxon>
        <taxon>Anisakidae</taxon>
        <taxon>Anisakis</taxon>
        <taxon>Anisakis simplex complex</taxon>
    </lineage>
</organism>
<dbReference type="InterPro" id="IPR000082">
    <property type="entry name" value="SEA_dom"/>
</dbReference>
<feature type="transmembrane region" description="Helical" evidence="2">
    <location>
        <begin position="554"/>
        <end position="580"/>
    </location>
</feature>
<dbReference type="Proteomes" id="UP000267096">
    <property type="component" value="Unassembled WGS sequence"/>
</dbReference>
<dbReference type="PROSITE" id="PS50024">
    <property type="entry name" value="SEA"/>
    <property type="match status" value="1"/>
</dbReference>
<reference evidence="6" key="1">
    <citation type="submission" date="2016-04" db="UniProtKB">
        <authorList>
            <consortium name="WormBaseParasite"/>
        </authorList>
    </citation>
    <scope>IDENTIFICATION</scope>
</reference>
<keyword evidence="2" id="KW-0472">Membrane</keyword>
<dbReference type="WBParaSite" id="ASIM_0001275001-mRNA-1">
    <property type="protein sequence ID" value="ASIM_0001275001-mRNA-1"/>
    <property type="gene ID" value="ASIM_0001275001"/>
</dbReference>